<name>A0A834KQE9_VESPE</name>
<dbReference type="Proteomes" id="UP000600918">
    <property type="component" value="Unassembled WGS sequence"/>
</dbReference>
<keyword evidence="2" id="KW-1185">Reference proteome</keyword>
<dbReference type="AlphaFoldDB" id="A0A834KQE9"/>
<protein>
    <submittedName>
        <fullName evidence="1">Uncharacterized protein</fullName>
    </submittedName>
</protein>
<evidence type="ECO:0000313" key="2">
    <source>
        <dbReference type="Proteomes" id="UP000600918"/>
    </source>
</evidence>
<proteinExistence type="predicted"/>
<reference evidence="1" key="1">
    <citation type="journal article" date="2020" name="G3 (Bethesda)">
        <title>High-Quality Assemblies for Three Invasive Social Wasps from the &lt;i&gt;Vespula&lt;/i&gt; Genus.</title>
        <authorList>
            <person name="Harrop T.W.R."/>
            <person name="Guhlin J."/>
            <person name="McLaughlin G.M."/>
            <person name="Permina E."/>
            <person name="Stockwell P."/>
            <person name="Gilligan J."/>
            <person name="Le Lec M.F."/>
            <person name="Gruber M.A.M."/>
            <person name="Quinn O."/>
            <person name="Lovegrove M."/>
            <person name="Duncan E.J."/>
            <person name="Remnant E.J."/>
            <person name="Van Eeckhoven J."/>
            <person name="Graham B."/>
            <person name="Knapp R.A."/>
            <person name="Langford K.W."/>
            <person name="Kronenberg Z."/>
            <person name="Press M.O."/>
            <person name="Eacker S.M."/>
            <person name="Wilson-Rankin E.E."/>
            <person name="Purcell J."/>
            <person name="Lester P.J."/>
            <person name="Dearden P.K."/>
        </authorList>
    </citation>
    <scope>NUCLEOTIDE SEQUENCE</scope>
    <source>
        <strain evidence="1">Volc-1</strain>
    </source>
</reference>
<organism evidence="1 2">
    <name type="scientific">Vespula pensylvanica</name>
    <name type="common">Western yellow jacket</name>
    <name type="synonym">Wasp</name>
    <dbReference type="NCBI Taxonomy" id="30213"/>
    <lineage>
        <taxon>Eukaryota</taxon>
        <taxon>Metazoa</taxon>
        <taxon>Ecdysozoa</taxon>
        <taxon>Arthropoda</taxon>
        <taxon>Hexapoda</taxon>
        <taxon>Insecta</taxon>
        <taxon>Pterygota</taxon>
        <taxon>Neoptera</taxon>
        <taxon>Endopterygota</taxon>
        <taxon>Hymenoptera</taxon>
        <taxon>Apocrita</taxon>
        <taxon>Aculeata</taxon>
        <taxon>Vespoidea</taxon>
        <taxon>Vespidae</taxon>
        <taxon>Vespinae</taxon>
        <taxon>Vespula</taxon>
    </lineage>
</organism>
<evidence type="ECO:0000313" key="1">
    <source>
        <dbReference type="EMBL" id="KAF7410932.1"/>
    </source>
</evidence>
<accession>A0A834KQE9</accession>
<gene>
    <name evidence="1" type="ORF">H0235_013539</name>
</gene>
<sequence length="76" mass="8529">MILSSQNELTLWMNDDPLSSYSSYQRLATSWSRQIHGSSSLCVSPIMGNKSNFVWPSFTAKTTAGCLGLLLRRWIS</sequence>
<dbReference type="EMBL" id="JACSDY010000013">
    <property type="protein sequence ID" value="KAF7410932.1"/>
    <property type="molecule type" value="Genomic_DNA"/>
</dbReference>
<comment type="caution">
    <text evidence="1">The sequence shown here is derived from an EMBL/GenBank/DDBJ whole genome shotgun (WGS) entry which is preliminary data.</text>
</comment>